<organism evidence="1 2">
    <name type="scientific">Erwinia phage pEp_SNUABM_09</name>
    <dbReference type="NCBI Taxonomy" id="2601644"/>
    <lineage>
        <taxon>Viruses</taxon>
        <taxon>Duplodnaviria</taxon>
        <taxon>Heunggongvirae</taxon>
        <taxon>Uroviricota</taxon>
        <taxon>Caudoviricetes</taxon>
        <taxon>Autographivirales</taxon>
        <taxon>Autotranscriptaviridae</taxon>
        <taxon>Studiervirinae</taxon>
        <taxon>Snaubvirus</taxon>
        <taxon>Snaubvirus pEpSNUABM09</taxon>
    </lineage>
</organism>
<dbReference type="EMBL" id="MN184885">
    <property type="protein sequence ID" value="QEQ94724.1"/>
    <property type="molecule type" value="Genomic_DNA"/>
</dbReference>
<proteinExistence type="predicted"/>
<protein>
    <submittedName>
        <fullName evidence="1">Uncharacterized protein</fullName>
    </submittedName>
</protein>
<keyword evidence="2" id="KW-1185">Reference proteome</keyword>
<dbReference type="Proteomes" id="UP000325714">
    <property type="component" value="Segment"/>
</dbReference>
<reference evidence="1 2" key="1">
    <citation type="submission" date="2019-07" db="EMBL/GenBank/DDBJ databases">
        <title>Complete genome sequence of bacteriophage infecting Erwinia pyrifoliae.</title>
        <authorList>
            <person name="Kim S.G."/>
            <person name="Park S.C."/>
        </authorList>
    </citation>
    <scope>NUCLEOTIDE SEQUENCE [LARGE SCALE GENOMIC DNA]</scope>
</reference>
<sequence>MSKLADELKALLTEEPWSDELPDEWVLVESGDWTDEHKSESKTDVVQHKESGRYFKLYFARTGDYWQGYETEFCDLTEVEPYQKTITAYRKVKVVINE</sequence>
<evidence type="ECO:0000313" key="2">
    <source>
        <dbReference type="Proteomes" id="UP000325714"/>
    </source>
</evidence>
<gene>
    <name evidence="1" type="ORF">pEpSNUABM09_26</name>
</gene>
<name>A0A5J6DA39_9CAUD</name>
<evidence type="ECO:0000313" key="1">
    <source>
        <dbReference type="EMBL" id="QEQ94724.1"/>
    </source>
</evidence>
<accession>A0A5J6DA39</accession>